<dbReference type="Gene3D" id="2.30.29.30">
    <property type="entry name" value="Pleckstrin-homology domain (PH domain)/Phosphotyrosine-binding domain (PTB)"/>
    <property type="match status" value="1"/>
</dbReference>
<dbReference type="GO" id="GO:0032366">
    <property type="term" value="P:intracellular sterol transport"/>
    <property type="evidence" value="ECO:0007669"/>
    <property type="project" value="TreeGrafter"/>
</dbReference>
<dbReference type="PANTHER" id="PTHR23319">
    <property type="entry name" value="GRAM DOMAIN CONTAINING 1B, ISOFORM E"/>
    <property type="match status" value="1"/>
</dbReference>
<feature type="compositionally biased region" description="Low complexity" evidence="5">
    <location>
        <begin position="417"/>
        <end position="440"/>
    </location>
</feature>
<feature type="compositionally biased region" description="Acidic residues" evidence="5">
    <location>
        <begin position="81"/>
        <end position="118"/>
    </location>
</feature>
<dbReference type="STRING" id="5762.D2VLD9"/>
<comment type="subcellular location">
    <subcellularLocation>
        <location evidence="1">Membrane</location>
        <topology evidence="1">Single-pass membrane protein</topology>
    </subcellularLocation>
</comment>
<gene>
    <name evidence="8" type="ORF">NAEGRDRAFT_80433</name>
</gene>
<dbReference type="PANTHER" id="PTHR23319:SF4">
    <property type="entry name" value="GRAM DOMAIN CONTAINING 1B, ISOFORM E"/>
    <property type="match status" value="1"/>
</dbReference>
<dbReference type="GO" id="GO:0120015">
    <property type="term" value="F:sterol transfer activity"/>
    <property type="evidence" value="ECO:0007669"/>
    <property type="project" value="TreeGrafter"/>
</dbReference>
<dbReference type="GO" id="GO:0005789">
    <property type="term" value="C:endoplasmic reticulum membrane"/>
    <property type="evidence" value="ECO:0007669"/>
    <property type="project" value="TreeGrafter"/>
</dbReference>
<evidence type="ECO:0000313" key="9">
    <source>
        <dbReference type="Proteomes" id="UP000006671"/>
    </source>
</evidence>
<keyword evidence="2 6" id="KW-0812">Transmembrane</keyword>
<evidence type="ECO:0000256" key="3">
    <source>
        <dbReference type="ARBA" id="ARBA00022989"/>
    </source>
</evidence>
<feature type="compositionally biased region" description="Acidic residues" evidence="5">
    <location>
        <begin position="317"/>
        <end position="352"/>
    </location>
</feature>
<dbReference type="eggNOG" id="KOG1032">
    <property type="taxonomic scope" value="Eukaryota"/>
</dbReference>
<feature type="domain" description="VASt" evidence="7">
    <location>
        <begin position="480"/>
        <end position="650"/>
    </location>
</feature>
<feature type="region of interest" description="Disordered" evidence="5">
    <location>
        <begin position="300"/>
        <end position="356"/>
    </location>
</feature>
<dbReference type="CDD" id="cd13220">
    <property type="entry name" value="PH-GRAM_GRAMDC"/>
    <property type="match status" value="1"/>
</dbReference>
<dbReference type="AlphaFoldDB" id="D2VLD9"/>
<feature type="compositionally biased region" description="Polar residues" evidence="5">
    <location>
        <begin position="123"/>
        <end position="139"/>
    </location>
</feature>
<dbReference type="GO" id="GO:0005886">
    <property type="term" value="C:plasma membrane"/>
    <property type="evidence" value="ECO:0007669"/>
    <property type="project" value="TreeGrafter"/>
</dbReference>
<evidence type="ECO:0000259" key="7">
    <source>
        <dbReference type="PROSITE" id="PS51778"/>
    </source>
</evidence>
<feature type="transmembrane region" description="Helical" evidence="6">
    <location>
        <begin position="734"/>
        <end position="752"/>
    </location>
</feature>
<dbReference type="PROSITE" id="PS51778">
    <property type="entry name" value="VAST"/>
    <property type="match status" value="1"/>
</dbReference>
<dbReference type="GeneID" id="8851856"/>
<dbReference type="KEGG" id="ngr:NAEGRDRAFT_80433"/>
<dbReference type="GO" id="GO:0140268">
    <property type="term" value="C:endoplasmic reticulum-plasma membrane contact site"/>
    <property type="evidence" value="ECO:0007669"/>
    <property type="project" value="TreeGrafter"/>
</dbReference>
<keyword evidence="3 6" id="KW-1133">Transmembrane helix</keyword>
<feature type="compositionally biased region" description="Basic residues" evidence="5">
    <location>
        <begin position="657"/>
        <end position="679"/>
    </location>
</feature>
<organism evidence="9">
    <name type="scientific">Naegleria gruberi</name>
    <name type="common">Amoeba</name>
    <dbReference type="NCBI Taxonomy" id="5762"/>
    <lineage>
        <taxon>Eukaryota</taxon>
        <taxon>Discoba</taxon>
        <taxon>Heterolobosea</taxon>
        <taxon>Tetramitia</taxon>
        <taxon>Eutetramitia</taxon>
        <taxon>Vahlkampfiidae</taxon>
        <taxon>Naegleria</taxon>
    </lineage>
</organism>
<feature type="region of interest" description="Disordered" evidence="5">
    <location>
        <begin position="656"/>
        <end position="684"/>
    </location>
</feature>
<evidence type="ECO:0000256" key="4">
    <source>
        <dbReference type="ARBA" id="ARBA00023136"/>
    </source>
</evidence>
<evidence type="ECO:0000256" key="2">
    <source>
        <dbReference type="ARBA" id="ARBA00022692"/>
    </source>
</evidence>
<dbReference type="OrthoDB" id="2162691at2759"/>
<dbReference type="InterPro" id="IPR004182">
    <property type="entry name" value="GRAM"/>
</dbReference>
<dbReference type="OMA" id="YWIFEDI"/>
<evidence type="ECO:0000313" key="8">
    <source>
        <dbReference type="EMBL" id="EFC42292.1"/>
    </source>
</evidence>
<evidence type="ECO:0000256" key="5">
    <source>
        <dbReference type="SAM" id="MobiDB-lite"/>
    </source>
</evidence>
<reference evidence="8 9" key="1">
    <citation type="journal article" date="2010" name="Cell">
        <title>The genome of Naegleria gruberi illuminates early eukaryotic versatility.</title>
        <authorList>
            <person name="Fritz-Laylin L.K."/>
            <person name="Prochnik S.E."/>
            <person name="Ginger M.L."/>
            <person name="Dacks J.B."/>
            <person name="Carpenter M.L."/>
            <person name="Field M.C."/>
            <person name="Kuo A."/>
            <person name="Paredez A."/>
            <person name="Chapman J."/>
            <person name="Pham J."/>
            <person name="Shu S."/>
            <person name="Neupane R."/>
            <person name="Cipriano M."/>
            <person name="Mancuso J."/>
            <person name="Tu H."/>
            <person name="Salamov A."/>
            <person name="Lindquist E."/>
            <person name="Shapiro H."/>
            <person name="Lucas S."/>
            <person name="Grigoriev I.V."/>
            <person name="Cande W.Z."/>
            <person name="Fulton C."/>
            <person name="Rokhsar D.S."/>
            <person name="Dawson S.C."/>
        </authorList>
    </citation>
    <scope>NUCLEOTIDE SEQUENCE [LARGE SCALE GENOMIC DNA]</scope>
    <source>
        <strain evidence="8 9">NEG-M</strain>
    </source>
</reference>
<dbReference type="EMBL" id="GG738880">
    <property type="protein sequence ID" value="EFC42292.1"/>
    <property type="molecule type" value="Genomic_DNA"/>
</dbReference>
<evidence type="ECO:0000256" key="1">
    <source>
        <dbReference type="ARBA" id="ARBA00004167"/>
    </source>
</evidence>
<dbReference type="RefSeq" id="XP_002675036.1">
    <property type="nucleotide sequence ID" value="XM_002674990.1"/>
</dbReference>
<dbReference type="SUPFAM" id="SSF50729">
    <property type="entry name" value="PH domain-like"/>
    <property type="match status" value="1"/>
</dbReference>
<feature type="region of interest" description="Disordered" evidence="5">
    <location>
        <begin position="66"/>
        <end position="146"/>
    </location>
</feature>
<keyword evidence="9" id="KW-1185">Reference proteome</keyword>
<feature type="compositionally biased region" description="Acidic residues" evidence="5">
    <location>
        <begin position="441"/>
        <end position="459"/>
    </location>
</feature>
<dbReference type="Proteomes" id="UP000006671">
    <property type="component" value="Unassembled WGS sequence"/>
</dbReference>
<evidence type="ECO:0000256" key="6">
    <source>
        <dbReference type="SAM" id="Phobius"/>
    </source>
</evidence>
<keyword evidence="4 6" id="KW-0472">Membrane</keyword>
<dbReference type="Pfam" id="PF02893">
    <property type="entry name" value="GRAM"/>
    <property type="match status" value="1"/>
</dbReference>
<proteinExistence type="predicted"/>
<dbReference type="GO" id="GO:0032934">
    <property type="term" value="F:sterol binding"/>
    <property type="evidence" value="ECO:0007669"/>
    <property type="project" value="TreeGrafter"/>
</dbReference>
<sequence length="849" mass="95070">MAMDKVEPVSSGFGVGLVDTENFVNTKQVGNQRMISTTTSPVVIKKEGTKQLDNMIEDFLLTKSSSSTAHDEITPNRNAIIEEEESSDEDYSDEDNSDHSDEESNEEEERSSESEDLEETKPNLDTSTLSQTNNENQAGTDVDDPLAVKTMISPQDLQTISYEVNEKLNESVQKEFDLSKEEQVLDSFLCAYYESKMPQQGKMYITQNYICFSSNIFGYKICLVISFSDVKSIEKKMTAMIIPNAIEIFLKDGSSHFFGSFVFRDNVYKVLLALYSLHAKARGNILISLRSANNVLQAVNTPNIKPPNLTTDSSYVTEEDDNEDEEEELETEDETEEEDESEEEENTSESDEPIVINKVTNIPVESMAKGAADTNQSQPKANGEASKSKANNGGEEKENGNQTNGNNEEKRANDNSENNNGNNNGNNPNNNQNNAPNGNGEEQEEEEEEEECQLPEEEEKITGINDLPGGEFFADPDKFKPKEIAAEVLPVSIFDAWFLLKSDNTNFQLEHHKSREETSVQYSSYVKLAGSPGLMRKVAFIAKVNNSLGPKSTRIECVERAVLCKGKKRIINQTSSSSLDVPFSDTFKIQNYWIFEDIDGKSCTLKIYSGVHFLKSSLLRWKIEDAGDKESKQALTVWLAQAKEAVANAKSAGNLHSLKKGKPRKKKATTKDTKKRSKRKTSEVKPQATAVAFATENPFASTSAPAPEIELDLMTKTLNFVFGIPGYLSANITLPAWLLLTVIIALLFLLFSQQYTIIQTMKQVEYNVQTYKQQTILFEQELNHLVFNLANVNATALSENSQNLQNQIANWLTARNELYKMHIDNDLLHSLLYELSEIKKIMHKKDGNG</sequence>
<name>D2VLD9_NAEGR</name>
<feature type="compositionally biased region" description="Polar residues" evidence="5">
    <location>
        <begin position="300"/>
        <end position="316"/>
    </location>
</feature>
<dbReference type="InParanoid" id="D2VLD9"/>
<feature type="region of interest" description="Disordered" evidence="5">
    <location>
        <begin position="369"/>
        <end position="470"/>
    </location>
</feature>
<dbReference type="Pfam" id="PF16016">
    <property type="entry name" value="VASt"/>
    <property type="match status" value="1"/>
</dbReference>
<accession>D2VLD9</accession>
<dbReference type="VEuPathDB" id="AmoebaDB:NAEGRDRAFT_80433"/>
<dbReference type="SMART" id="SM00568">
    <property type="entry name" value="GRAM"/>
    <property type="match status" value="1"/>
</dbReference>
<dbReference type="InterPro" id="IPR051482">
    <property type="entry name" value="Cholesterol_transport"/>
</dbReference>
<dbReference type="InterPro" id="IPR011993">
    <property type="entry name" value="PH-like_dom_sf"/>
</dbReference>
<dbReference type="InterPro" id="IPR031968">
    <property type="entry name" value="VASt"/>
</dbReference>
<protein>
    <recommendedName>
        <fullName evidence="7">VASt domain-containing protein</fullName>
    </recommendedName>
</protein>